<dbReference type="PANTHER" id="PTHR30570">
    <property type="entry name" value="PERIPLASMIC PHOSPHATE BINDING COMPONENT OF PHOSPHATE ABC TRANSPORTER"/>
    <property type="match status" value="1"/>
</dbReference>
<sequence length="272" mass="29335">MLKVKWSFLSSLLLLGFAVNTVFAGSIKINGSTTVLPIAQKAAEAYMKEHPDVSISVSGGGSGEGIKAIIDGTTDIADSSRFIKNEEVKLAVEKGSYPVPFAIAYDCIVPVVNPDNSLADITLDQLKGIYKGEIKNWKEIGGPDRPIVVISRDTSSGTYEVWEEKVMKKERVFPGALLQASNGAVAQAVSKNKNAVGYLGIGYVDKNVKALTVNGIVGNEETTLNGKFPISRPLFMFTRGWPTGDTLNFINYVINPTQGQKLVKEAGFVPLY</sequence>
<feature type="domain" description="PBP" evidence="5">
    <location>
        <begin position="25"/>
        <end position="255"/>
    </location>
</feature>
<evidence type="ECO:0000256" key="3">
    <source>
        <dbReference type="ARBA" id="ARBA00022729"/>
    </source>
</evidence>
<dbReference type="AlphaFoldDB" id="A0A9W6FRC0"/>
<dbReference type="Proteomes" id="UP001144372">
    <property type="component" value="Unassembled WGS sequence"/>
</dbReference>
<dbReference type="GO" id="GO:0042301">
    <property type="term" value="F:phosphate ion binding"/>
    <property type="evidence" value="ECO:0007669"/>
    <property type="project" value="UniProtKB-UniRule"/>
</dbReference>
<dbReference type="RefSeq" id="WP_281791855.1">
    <property type="nucleotide sequence ID" value="NZ_BSDR01000001.1"/>
</dbReference>
<comment type="similarity">
    <text evidence="1 4">Belongs to the PstS family.</text>
</comment>
<evidence type="ECO:0000313" key="6">
    <source>
        <dbReference type="EMBL" id="GLI32823.1"/>
    </source>
</evidence>
<organism evidence="6 7">
    <name type="scientific">Desulforhabdus amnigena</name>
    <dbReference type="NCBI Taxonomy" id="40218"/>
    <lineage>
        <taxon>Bacteria</taxon>
        <taxon>Pseudomonadati</taxon>
        <taxon>Thermodesulfobacteriota</taxon>
        <taxon>Syntrophobacteria</taxon>
        <taxon>Syntrophobacterales</taxon>
        <taxon>Syntrophobacteraceae</taxon>
        <taxon>Desulforhabdus</taxon>
    </lineage>
</organism>
<keyword evidence="7" id="KW-1185">Reference proteome</keyword>
<evidence type="ECO:0000259" key="5">
    <source>
        <dbReference type="Pfam" id="PF12849"/>
    </source>
</evidence>
<accession>A0A9W6FRC0</accession>
<dbReference type="Gene3D" id="3.40.190.10">
    <property type="entry name" value="Periplasmic binding protein-like II"/>
    <property type="match status" value="2"/>
</dbReference>
<comment type="caution">
    <text evidence="6">The sequence shown here is derived from an EMBL/GenBank/DDBJ whole genome shotgun (WGS) entry which is preliminary data.</text>
</comment>
<dbReference type="CDD" id="cd13653">
    <property type="entry name" value="PBP2_phosphate_like_1"/>
    <property type="match status" value="1"/>
</dbReference>
<keyword evidence="3 4" id="KW-0732">Signal</keyword>
<keyword evidence="2 4" id="KW-0813">Transport</keyword>
<evidence type="ECO:0000256" key="1">
    <source>
        <dbReference type="ARBA" id="ARBA00008725"/>
    </source>
</evidence>
<reference evidence="6" key="1">
    <citation type="submission" date="2022-12" db="EMBL/GenBank/DDBJ databases">
        <title>Reference genome sequencing for broad-spectrum identification of bacterial and archaeal isolates by mass spectrometry.</title>
        <authorList>
            <person name="Sekiguchi Y."/>
            <person name="Tourlousse D.M."/>
        </authorList>
    </citation>
    <scope>NUCLEOTIDE SEQUENCE</scope>
    <source>
        <strain evidence="6">ASRB1</strain>
    </source>
</reference>
<evidence type="ECO:0000256" key="4">
    <source>
        <dbReference type="RuleBase" id="RU367119"/>
    </source>
</evidence>
<dbReference type="Pfam" id="PF12849">
    <property type="entry name" value="PBP_like_2"/>
    <property type="match status" value="1"/>
</dbReference>
<evidence type="ECO:0000313" key="7">
    <source>
        <dbReference type="Proteomes" id="UP001144372"/>
    </source>
</evidence>
<dbReference type="InterPro" id="IPR024370">
    <property type="entry name" value="PBP_domain"/>
</dbReference>
<dbReference type="EMBL" id="BSDR01000001">
    <property type="protein sequence ID" value="GLI32823.1"/>
    <property type="molecule type" value="Genomic_DNA"/>
</dbReference>
<dbReference type="NCBIfam" id="TIGR02136">
    <property type="entry name" value="ptsS_2"/>
    <property type="match status" value="1"/>
</dbReference>
<name>A0A9W6FRC0_9BACT</name>
<evidence type="ECO:0000256" key="2">
    <source>
        <dbReference type="ARBA" id="ARBA00022448"/>
    </source>
</evidence>
<protein>
    <recommendedName>
        <fullName evidence="4">Phosphate-binding protein</fullName>
    </recommendedName>
</protein>
<gene>
    <name evidence="6" type="ORF">DAMNIGENAA_02560</name>
</gene>
<proteinExistence type="inferred from homology"/>
<feature type="signal peptide" evidence="4">
    <location>
        <begin position="1"/>
        <end position="24"/>
    </location>
</feature>
<dbReference type="InterPro" id="IPR011862">
    <property type="entry name" value="Phos-bd"/>
</dbReference>
<dbReference type="InterPro" id="IPR050811">
    <property type="entry name" value="Phosphate_ABC_transporter"/>
</dbReference>
<comment type="function">
    <text evidence="4">Involved in the system for phosphate transport across the cytoplasmic membrane.</text>
</comment>
<feature type="chain" id="PRO_5041017350" description="Phosphate-binding protein" evidence="4">
    <location>
        <begin position="25"/>
        <end position="272"/>
    </location>
</feature>
<dbReference type="GO" id="GO:0006817">
    <property type="term" value="P:phosphate ion transport"/>
    <property type="evidence" value="ECO:0007669"/>
    <property type="project" value="UniProtKB-UniRule"/>
</dbReference>
<dbReference type="PANTHER" id="PTHR30570:SF1">
    <property type="entry name" value="PHOSPHATE-BINDING PROTEIN PSTS"/>
    <property type="match status" value="1"/>
</dbReference>
<dbReference type="SUPFAM" id="SSF53850">
    <property type="entry name" value="Periplasmic binding protein-like II"/>
    <property type="match status" value="1"/>
</dbReference>
<keyword evidence="4" id="KW-0592">Phosphate transport</keyword>